<feature type="transmembrane region" description="Helical" evidence="8">
    <location>
        <begin position="113"/>
        <end position="135"/>
    </location>
</feature>
<keyword evidence="5" id="KW-0811">Translocation</keyword>
<sequence length="255" mass="27966">MASAPTPTRVLTLQSHLRELRRRILLICLALVIGFVIGFLLSDPLWAAIQAPIQKIGEKHSQLASVNFPTISAAFDLRIQLAITLAVIITAPFWLYQLLAFVVPGLLTRERRYLFAFLGVAVPLFLAGCFAGWWVTPHIVEVMLGFVPSNSSALIDAKTLFEFVLKLMLAIGVAFVLPVFLVILNMIGLLSGASILRSWRWRSSPSPPSPPSRPPPPTSCPCSCSRSRCACCSSRRAGSPCSTTAGRRRRPRSWA</sequence>
<keyword evidence="10" id="KW-1185">Reference proteome</keyword>
<dbReference type="Pfam" id="PF00902">
    <property type="entry name" value="TatC"/>
    <property type="match status" value="1"/>
</dbReference>
<evidence type="ECO:0000256" key="5">
    <source>
        <dbReference type="ARBA" id="ARBA00023010"/>
    </source>
</evidence>
<dbReference type="InterPro" id="IPR002033">
    <property type="entry name" value="TatC"/>
</dbReference>
<evidence type="ECO:0000256" key="1">
    <source>
        <dbReference type="ARBA" id="ARBA00004141"/>
    </source>
</evidence>
<dbReference type="GO" id="GO:0033281">
    <property type="term" value="C:TAT protein transport complex"/>
    <property type="evidence" value="ECO:0007669"/>
    <property type="project" value="TreeGrafter"/>
</dbReference>
<dbReference type="Proteomes" id="UP000196320">
    <property type="component" value="Unassembled WGS sequence"/>
</dbReference>
<dbReference type="PANTHER" id="PTHR30371:SF0">
    <property type="entry name" value="SEC-INDEPENDENT PROTEIN TRANSLOCASE PROTEIN TATC, CHLOROPLASTIC-RELATED"/>
    <property type="match status" value="1"/>
</dbReference>
<evidence type="ECO:0000256" key="2">
    <source>
        <dbReference type="ARBA" id="ARBA00022692"/>
    </source>
</evidence>
<keyword evidence="4 8" id="KW-1133">Transmembrane helix</keyword>
<name>A0A1R4K0D9_9MICO</name>
<evidence type="ECO:0000256" key="4">
    <source>
        <dbReference type="ARBA" id="ARBA00022989"/>
    </source>
</evidence>
<keyword evidence="2 8" id="KW-0812">Transmembrane</keyword>
<evidence type="ECO:0000256" key="8">
    <source>
        <dbReference type="SAM" id="Phobius"/>
    </source>
</evidence>
<proteinExistence type="predicted"/>
<feature type="transmembrane region" description="Helical" evidence="8">
    <location>
        <begin position="24"/>
        <end position="42"/>
    </location>
</feature>
<feature type="region of interest" description="Disordered" evidence="7">
    <location>
        <begin position="232"/>
        <end position="255"/>
    </location>
</feature>
<dbReference type="GO" id="GO:0065002">
    <property type="term" value="P:intracellular protein transmembrane transport"/>
    <property type="evidence" value="ECO:0007669"/>
    <property type="project" value="TreeGrafter"/>
</dbReference>
<evidence type="ECO:0000313" key="9">
    <source>
        <dbReference type="EMBL" id="SJN37678.1"/>
    </source>
</evidence>
<keyword evidence="3" id="KW-0653">Protein transport</keyword>
<gene>
    <name evidence="9" type="ORF">FM104_09735</name>
</gene>
<keyword evidence="3" id="KW-0813">Transport</keyword>
<dbReference type="GO" id="GO:0043953">
    <property type="term" value="P:protein transport by the Tat complex"/>
    <property type="evidence" value="ECO:0007669"/>
    <property type="project" value="TreeGrafter"/>
</dbReference>
<comment type="subcellular location">
    <subcellularLocation>
        <location evidence="1">Membrane</location>
        <topology evidence="1">Multi-pass membrane protein</topology>
    </subcellularLocation>
</comment>
<evidence type="ECO:0000313" key="10">
    <source>
        <dbReference type="Proteomes" id="UP000196320"/>
    </source>
</evidence>
<feature type="compositionally biased region" description="Basic residues" evidence="7">
    <location>
        <begin position="246"/>
        <end position="255"/>
    </location>
</feature>
<keyword evidence="6 8" id="KW-0472">Membrane</keyword>
<dbReference type="RefSeq" id="WP_256971600.1">
    <property type="nucleotide sequence ID" value="NZ_FUKO01000022.1"/>
</dbReference>
<dbReference type="PRINTS" id="PR01840">
    <property type="entry name" value="TATCFAMILY"/>
</dbReference>
<protein>
    <submittedName>
        <fullName evidence="9">Twin-arginine translocation protein TatC</fullName>
    </submittedName>
</protein>
<dbReference type="PANTHER" id="PTHR30371">
    <property type="entry name" value="SEC-INDEPENDENT PROTEIN TRANSLOCASE PROTEIN TATC"/>
    <property type="match status" value="1"/>
</dbReference>
<dbReference type="AlphaFoldDB" id="A0A1R4K0D9"/>
<reference evidence="9 10" key="1">
    <citation type="submission" date="2017-02" db="EMBL/GenBank/DDBJ databases">
        <authorList>
            <person name="Peterson S.W."/>
        </authorList>
    </citation>
    <scope>NUCLEOTIDE SEQUENCE [LARGE SCALE GENOMIC DNA]</scope>
    <source>
        <strain evidence="9 10">B Mb 05.01</strain>
    </source>
</reference>
<accession>A0A1R4K0D9</accession>
<evidence type="ECO:0000256" key="7">
    <source>
        <dbReference type="SAM" id="MobiDB-lite"/>
    </source>
</evidence>
<organism evidence="9 10">
    <name type="scientific">Microbacterium esteraromaticum</name>
    <dbReference type="NCBI Taxonomy" id="57043"/>
    <lineage>
        <taxon>Bacteria</taxon>
        <taxon>Bacillati</taxon>
        <taxon>Actinomycetota</taxon>
        <taxon>Actinomycetes</taxon>
        <taxon>Micrococcales</taxon>
        <taxon>Microbacteriaceae</taxon>
        <taxon>Microbacterium</taxon>
    </lineage>
</organism>
<evidence type="ECO:0000256" key="6">
    <source>
        <dbReference type="ARBA" id="ARBA00023136"/>
    </source>
</evidence>
<evidence type="ECO:0000256" key="3">
    <source>
        <dbReference type="ARBA" id="ARBA00022927"/>
    </source>
</evidence>
<dbReference type="GO" id="GO:0009977">
    <property type="term" value="F:proton motive force dependent protein transmembrane transporter activity"/>
    <property type="evidence" value="ECO:0007669"/>
    <property type="project" value="TreeGrafter"/>
</dbReference>
<feature type="transmembrane region" description="Helical" evidence="8">
    <location>
        <begin position="167"/>
        <end position="196"/>
    </location>
</feature>
<feature type="transmembrane region" description="Helical" evidence="8">
    <location>
        <begin position="79"/>
        <end position="101"/>
    </location>
</feature>
<dbReference type="EMBL" id="FUKO01000022">
    <property type="protein sequence ID" value="SJN37678.1"/>
    <property type="molecule type" value="Genomic_DNA"/>
</dbReference>
<feature type="compositionally biased region" description="Low complexity" evidence="7">
    <location>
        <begin position="232"/>
        <end position="242"/>
    </location>
</feature>